<evidence type="ECO:0000313" key="1">
    <source>
        <dbReference type="EMBL" id="KRQ14671.1"/>
    </source>
</evidence>
<organism evidence="1 2">
    <name type="scientific">Bradyrhizobium manausense</name>
    <dbReference type="NCBI Taxonomy" id="989370"/>
    <lineage>
        <taxon>Bacteria</taxon>
        <taxon>Pseudomonadati</taxon>
        <taxon>Pseudomonadota</taxon>
        <taxon>Alphaproteobacteria</taxon>
        <taxon>Hyphomicrobiales</taxon>
        <taxon>Nitrobacteraceae</taxon>
        <taxon>Bradyrhizobium</taxon>
    </lineage>
</organism>
<dbReference type="EMBL" id="LJYG01000047">
    <property type="protein sequence ID" value="KRQ14671.1"/>
    <property type="molecule type" value="Genomic_DNA"/>
</dbReference>
<keyword evidence="2" id="KW-1185">Reference proteome</keyword>
<gene>
    <name evidence="1" type="ORF">AOQ71_12355</name>
</gene>
<comment type="caution">
    <text evidence="1">The sequence shown here is derived from an EMBL/GenBank/DDBJ whole genome shotgun (WGS) entry which is preliminary data.</text>
</comment>
<name>A0A0R3E6J7_9BRAD</name>
<dbReference type="RefSeq" id="WP_057746516.1">
    <property type="nucleotide sequence ID" value="NZ_LJYG01000047.1"/>
</dbReference>
<evidence type="ECO:0000313" key="2">
    <source>
        <dbReference type="Proteomes" id="UP000051936"/>
    </source>
</evidence>
<reference evidence="1 2" key="1">
    <citation type="submission" date="2015-09" db="EMBL/GenBank/DDBJ databases">
        <title>Draft Genome Sequence of Bradyrhizobium manausense Strain BR 3351T, a Novel Symbiotic Nitrogen-Fixing Alphaproteobacterium Isolated from Brazilian Amazon Rain Forest.</title>
        <authorList>
            <person name="De Araujo J.L."/>
            <person name="Zilli J.E."/>
        </authorList>
    </citation>
    <scope>NUCLEOTIDE SEQUENCE [LARGE SCALE GENOMIC DNA]</scope>
    <source>
        <strain evidence="1 2">BR3351</strain>
    </source>
</reference>
<dbReference type="Proteomes" id="UP000051936">
    <property type="component" value="Unassembled WGS sequence"/>
</dbReference>
<protein>
    <submittedName>
        <fullName evidence="1">Uncharacterized protein</fullName>
    </submittedName>
</protein>
<dbReference type="AlphaFoldDB" id="A0A0R3E6J7"/>
<dbReference type="OrthoDB" id="9963682at2"/>
<sequence length="65" mass="7217">MIPDDIVAGLAKKQIAIALSDPIVYLRRMAIRRPEVVRFHGKGYWDAACAWAPAESLPNRKKVAA</sequence>
<accession>A0A0R3E6J7</accession>
<proteinExistence type="predicted"/>